<name>A0A1G8S5M3_9BACI</name>
<feature type="transmembrane region" description="Helical" evidence="8">
    <location>
        <begin position="221"/>
        <end position="243"/>
    </location>
</feature>
<evidence type="ECO:0000256" key="4">
    <source>
        <dbReference type="ARBA" id="ARBA00022475"/>
    </source>
</evidence>
<organism evidence="9 10">
    <name type="scientific">Natribacillus halophilus</name>
    <dbReference type="NCBI Taxonomy" id="549003"/>
    <lineage>
        <taxon>Bacteria</taxon>
        <taxon>Bacillati</taxon>
        <taxon>Bacillota</taxon>
        <taxon>Bacilli</taxon>
        <taxon>Bacillales</taxon>
        <taxon>Bacillaceae</taxon>
        <taxon>Natribacillus</taxon>
    </lineage>
</organism>
<evidence type="ECO:0000256" key="8">
    <source>
        <dbReference type="SAM" id="Phobius"/>
    </source>
</evidence>
<feature type="transmembrane region" description="Helical" evidence="8">
    <location>
        <begin position="46"/>
        <end position="64"/>
    </location>
</feature>
<dbReference type="PROSITE" id="PS01303">
    <property type="entry name" value="BCCT"/>
    <property type="match status" value="1"/>
</dbReference>
<keyword evidence="4" id="KW-1003">Cell membrane</keyword>
<dbReference type="RefSeq" id="WP_090399889.1">
    <property type="nucleotide sequence ID" value="NZ_FNEN01000023.1"/>
</dbReference>
<keyword evidence="10" id="KW-1185">Reference proteome</keyword>
<keyword evidence="6 8" id="KW-1133">Transmembrane helix</keyword>
<feature type="transmembrane region" description="Helical" evidence="8">
    <location>
        <begin position="312"/>
        <end position="330"/>
    </location>
</feature>
<dbReference type="Proteomes" id="UP000198853">
    <property type="component" value="Unassembled WGS sequence"/>
</dbReference>
<dbReference type="InterPro" id="IPR000060">
    <property type="entry name" value="BCCT_transptr"/>
</dbReference>
<feature type="transmembrane region" description="Helical" evidence="8">
    <location>
        <begin position="84"/>
        <end position="105"/>
    </location>
</feature>
<feature type="transmembrane region" description="Helical" evidence="8">
    <location>
        <begin position="438"/>
        <end position="460"/>
    </location>
</feature>
<evidence type="ECO:0000256" key="5">
    <source>
        <dbReference type="ARBA" id="ARBA00022692"/>
    </source>
</evidence>
<feature type="transmembrane region" description="Helical" evidence="8">
    <location>
        <begin position="138"/>
        <end position="156"/>
    </location>
</feature>
<proteinExistence type="inferred from homology"/>
<reference evidence="9 10" key="1">
    <citation type="submission" date="2016-10" db="EMBL/GenBank/DDBJ databases">
        <authorList>
            <person name="de Groot N.N."/>
        </authorList>
    </citation>
    <scope>NUCLEOTIDE SEQUENCE [LARGE SCALE GENOMIC DNA]</scope>
    <source>
        <strain evidence="9 10">DSM 21771</strain>
    </source>
</reference>
<dbReference type="OrthoDB" id="9775735at2"/>
<evidence type="ECO:0000256" key="7">
    <source>
        <dbReference type="ARBA" id="ARBA00023136"/>
    </source>
</evidence>
<dbReference type="Pfam" id="PF02028">
    <property type="entry name" value="BCCT"/>
    <property type="match status" value="1"/>
</dbReference>
<dbReference type="NCBIfam" id="TIGR00842">
    <property type="entry name" value="bcct"/>
    <property type="match status" value="1"/>
</dbReference>
<sequence length="511" mass="56356">MLKKNSVFKISLMLSIVFVVVGVIFYEWLGEQASIFLDFAVTHFNWFYLLVGSIFVALCFYLMFSNAGKIRLGKDTEKPEYSTFSWITMLFAAGMGVGLVFWSVAEPVGHYTTPPYGEGSTSEAANVSLQYTFFHWGFHPWAIFGVVALGLAYFSYRKGLPTTISSIFYPVIGDKIHGGPGKTIDILAVFVTAVGVASTFGLSTLQISGGLNYQFGTPDTFATQFIIIGLATTLFIISSWAGINRGIKYLSHFNLLLLFLLMAIVIMVGPAKQIFEMLISSTGSYIGNIVPMSLRLEPFSDEASNWIGNWTVFYWAWWTTWAPFVGAFIARISRGRTIRQFVLGVLIIPSLVSFVWFSVIGSSALHLIHNLGQTALASNINADVESALFTFFGNMPLGFWLSVLAIILIFTFLITSADSATFVLGMLSKNGDLHPSPFVKVTWGVVTAGAATVFILAGGIDAVRTISIVIASPFTIILLFICYVLLKEVRKEMKPEQAEPDLQRPRNGHYQ</sequence>
<gene>
    <name evidence="9" type="ORF">SAMN04488123_1239</name>
</gene>
<dbReference type="PANTHER" id="PTHR30047">
    <property type="entry name" value="HIGH-AFFINITY CHOLINE TRANSPORT PROTEIN-RELATED"/>
    <property type="match status" value="1"/>
</dbReference>
<accession>A0A1G8S5M3</accession>
<feature type="transmembrane region" description="Helical" evidence="8">
    <location>
        <begin position="255"/>
        <end position="275"/>
    </location>
</feature>
<protein>
    <submittedName>
        <fullName evidence="9">Glycine betaine transporter</fullName>
    </submittedName>
</protein>
<evidence type="ECO:0000256" key="6">
    <source>
        <dbReference type="ARBA" id="ARBA00022989"/>
    </source>
</evidence>
<feature type="transmembrane region" description="Helical" evidence="8">
    <location>
        <begin position="7"/>
        <end position="26"/>
    </location>
</feature>
<feature type="transmembrane region" description="Helical" evidence="8">
    <location>
        <begin position="466"/>
        <end position="486"/>
    </location>
</feature>
<dbReference type="GO" id="GO:0022857">
    <property type="term" value="F:transmembrane transporter activity"/>
    <property type="evidence" value="ECO:0007669"/>
    <property type="project" value="InterPro"/>
</dbReference>
<feature type="transmembrane region" description="Helical" evidence="8">
    <location>
        <begin position="399"/>
        <end position="426"/>
    </location>
</feature>
<comment type="subcellular location">
    <subcellularLocation>
        <location evidence="1">Cell membrane</location>
        <topology evidence="1">Multi-pass membrane protein</topology>
    </subcellularLocation>
</comment>
<evidence type="ECO:0000256" key="1">
    <source>
        <dbReference type="ARBA" id="ARBA00004651"/>
    </source>
</evidence>
<feature type="transmembrane region" description="Helical" evidence="8">
    <location>
        <begin position="342"/>
        <end position="368"/>
    </location>
</feature>
<dbReference type="EMBL" id="FNEN01000023">
    <property type="protein sequence ID" value="SDJ24554.1"/>
    <property type="molecule type" value="Genomic_DNA"/>
</dbReference>
<evidence type="ECO:0000313" key="10">
    <source>
        <dbReference type="Proteomes" id="UP000198853"/>
    </source>
</evidence>
<dbReference type="GO" id="GO:0005886">
    <property type="term" value="C:plasma membrane"/>
    <property type="evidence" value="ECO:0007669"/>
    <property type="project" value="UniProtKB-SubCell"/>
</dbReference>
<feature type="transmembrane region" description="Helical" evidence="8">
    <location>
        <begin position="186"/>
        <end position="209"/>
    </location>
</feature>
<evidence type="ECO:0000313" key="9">
    <source>
        <dbReference type="EMBL" id="SDJ24554.1"/>
    </source>
</evidence>
<keyword evidence="5 8" id="KW-0812">Transmembrane</keyword>
<comment type="similarity">
    <text evidence="2">Belongs to the BCCT transporter (TC 2.A.15) family.</text>
</comment>
<evidence type="ECO:0000256" key="2">
    <source>
        <dbReference type="ARBA" id="ARBA00005658"/>
    </source>
</evidence>
<keyword evidence="3" id="KW-0813">Transport</keyword>
<dbReference type="PANTHER" id="PTHR30047:SF7">
    <property type="entry name" value="HIGH-AFFINITY CHOLINE TRANSPORT PROTEIN"/>
    <property type="match status" value="1"/>
</dbReference>
<keyword evidence="7 8" id="KW-0472">Membrane</keyword>
<dbReference type="InterPro" id="IPR018093">
    <property type="entry name" value="BCCT_CS"/>
</dbReference>
<dbReference type="AlphaFoldDB" id="A0A1G8S5M3"/>
<evidence type="ECO:0000256" key="3">
    <source>
        <dbReference type="ARBA" id="ARBA00022448"/>
    </source>
</evidence>